<dbReference type="InterPro" id="IPR050336">
    <property type="entry name" value="Chromosome_partition/occlusion"/>
</dbReference>
<evidence type="ECO:0000313" key="2">
    <source>
        <dbReference type="EMBL" id="RWR14226.1"/>
    </source>
</evidence>
<name>A0A443J1K5_9RHOB</name>
<accession>A0A443J1K5</accession>
<dbReference type="AlphaFoldDB" id="A0A443J1K5"/>
<dbReference type="PANTHER" id="PTHR33375">
    <property type="entry name" value="CHROMOSOME-PARTITIONING PROTEIN PARB-RELATED"/>
    <property type="match status" value="1"/>
</dbReference>
<dbReference type="InterPro" id="IPR036086">
    <property type="entry name" value="ParB/Sulfiredoxin_sf"/>
</dbReference>
<dbReference type="Pfam" id="PF02195">
    <property type="entry name" value="ParB_N"/>
    <property type="match status" value="1"/>
</dbReference>
<dbReference type="SMART" id="SM00470">
    <property type="entry name" value="ParB"/>
    <property type="match status" value="1"/>
</dbReference>
<evidence type="ECO:0000259" key="1">
    <source>
        <dbReference type="SMART" id="SM00470"/>
    </source>
</evidence>
<reference evidence="2 3" key="2">
    <citation type="submission" date="2019-01" db="EMBL/GenBank/DDBJ databases">
        <authorList>
            <person name="Li Y."/>
        </authorList>
    </citation>
    <scope>NUCLEOTIDE SEQUENCE [LARGE SCALE GENOMIC DNA]</scope>
    <source>
        <strain evidence="2 3">2D-5</strain>
    </source>
</reference>
<dbReference type="RefSeq" id="WP_128268802.1">
    <property type="nucleotide sequence ID" value="NZ_SAUW01000003.1"/>
</dbReference>
<proteinExistence type="predicted"/>
<protein>
    <submittedName>
        <fullName evidence="2">Chromosome partitioning protein ParB</fullName>
    </submittedName>
</protein>
<sequence>MTNTEILDLPIADIEVPADRARDFDQDNAQALATLILTQGLFHPIRVRAVGDRYRLISGLHRLRAHEINGVTTIPATISAADDDDAARLEEVMENLGRGELIALDRCHHLFQLKQAWEASRARPLVEVLAEEGGKSFPTPGQEPEVFGFASAVAENVGLSKRYINMAVKIWTNLTADAVGRLPGTDLARKLTELKALSEQKPQMQRRILDLILGDEHPDITNVGGALAFLDRGTEVSPAEKQFAAINTAFGKLTDDALDMVVQNNADRMIASLKRLGRI</sequence>
<gene>
    <name evidence="2" type="ORF">D2T33_03130</name>
</gene>
<dbReference type="PANTHER" id="PTHR33375:SF1">
    <property type="entry name" value="CHROMOSOME-PARTITIONING PROTEIN PARB-RELATED"/>
    <property type="match status" value="1"/>
</dbReference>
<dbReference type="Proteomes" id="UP000285710">
    <property type="component" value="Unassembled WGS sequence"/>
</dbReference>
<evidence type="ECO:0000313" key="3">
    <source>
        <dbReference type="Proteomes" id="UP000285710"/>
    </source>
</evidence>
<feature type="domain" description="ParB-like N-terminal" evidence="1">
    <location>
        <begin position="7"/>
        <end position="93"/>
    </location>
</feature>
<dbReference type="Gene3D" id="3.90.1530.30">
    <property type="match status" value="1"/>
</dbReference>
<reference evidence="2 3" key="1">
    <citation type="submission" date="2019-01" db="EMBL/GenBank/DDBJ databases">
        <title>Sinorhodobacter populi sp. nov. isolated from the symptomatic bark tissue of Populus euramericana canker.</title>
        <authorList>
            <person name="Xu G."/>
        </authorList>
    </citation>
    <scope>NUCLEOTIDE SEQUENCE [LARGE SCALE GENOMIC DNA]</scope>
    <source>
        <strain evidence="2 3">2D-5</strain>
    </source>
</reference>
<dbReference type="SUPFAM" id="SSF110849">
    <property type="entry name" value="ParB/Sulfiredoxin"/>
    <property type="match status" value="1"/>
</dbReference>
<comment type="caution">
    <text evidence="2">The sequence shown here is derived from an EMBL/GenBank/DDBJ whole genome shotgun (WGS) entry which is preliminary data.</text>
</comment>
<dbReference type="InterPro" id="IPR003115">
    <property type="entry name" value="ParB_N"/>
</dbReference>
<dbReference type="EMBL" id="SAUW01000003">
    <property type="protein sequence ID" value="RWR14226.1"/>
    <property type="molecule type" value="Genomic_DNA"/>
</dbReference>
<dbReference type="GO" id="GO:0007059">
    <property type="term" value="P:chromosome segregation"/>
    <property type="evidence" value="ECO:0007669"/>
    <property type="project" value="TreeGrafter"/>
</dbReference>
<dbReference type="GO" id="GO:0005694">
    <property type="term" value="C:chromosome"/>
    <property type="evidence" value="ECO:0007669"/>
    <property type="project" value="TreeGrafter"/>
</dbReference>
<organism evidence="2 3">
    <name type="scientific">Paenirhodobacter populi</name>
    <dbReference type="NCBI Taxonomy" id="2306993"/>
    <lineage>
        <taxon>Bacteria</taxon>
        <taxon>Pseudomonadati</taxon>
        <taxon>Pseudomonadota</taxon>
        <taxon>Alphaproteobacteria</taxon>
        <taxon>Rhodobacterales</taxon>
        <taxon>Rhodobacter group</taxon>
        <taxon>Paenirhodobacter</taxon>
    </lineage>
</organism>
<keyword evidence="3" id="KW-1185">Reference proteome</keyword>